<feature type="compositionally biased region" description="Basic and acidic residues" evidence="1">
    <location>
        <begin position="25"/>
        <end position="36"/>
    </location>
</feature>
<sequence length="346" mass="36623">MTSPHDETYSAAATDSAVLANTDDTSSRELAAEDGSRELFNLPAEAQDAPRLGERLRHARNEKGLSLDEVCARLRLPQRVVAKLEGNDYGAIEHDVYLRGYLASYARLLEIPLQAVDSQLRERAPVVPTLVATGRISHSRYLFQRYSVPTVYVILTGLIVAPAVWLATHGGLDQNLARLAPLEQSMPGETPAPASTSLALPLDSGAGGAASPPATVASVPAEPPHATAEQPLMASMMPAIKHESQPEPAPALPAGRYELSLRLKEASWVEMIGGDGQRVEFGLLPAGSSKTYTVGQALSVRLGNSANAELLVNGKPVDLAPFRRANVAHLKLVDGAAANPATASDN</sequence>
<dbReference type="Gene3D" id="1.10.260.40">
    <property type="entry name" value="lambda repressor-like DNA-binding domains"/>
    <property type="match status" value="1"/>
</dbReference>
<evidence type="ECO:0000256" key="1">
    <source>
        <dbReference type="SAM" id="MobiDB-lite"/>
    </source>
</evidence>
<dbReference type="InterPro" id="IPR010982">
    <property type="entry name" value="Lambda_DNA-bd_dom_sf"/>
</dbReference>
<dbReference type="Pfam" id="PF13413">
    <property type="entry name" value="HTH_25"/>
    <property type="match status" value="1"/>
</dbReference>
<gene>
    <name evidence="4" type="ORF">DFR29_11790</name>
</gene>
<dbReference type="Pfam" id="PF13464">
    <property type="entry name" value="RodZ_C"/>
    <property type="match status" value="1"/>
</dbReference>
<protein>
    <submittedName>
        <fullName evidence="4">Cytoskeleton protein RodZ</fullName>
    </submittedName>
</protein>
<dbReference type="EMBL" id="SNZH01000017">
    <property type="protein sequence ID" value="TDR39185.1"/>
    <property type="molecule type" value="Genomic_DNA"/>
</dbReference>
<comment type="caution">
    <text evidence="4">The sequence shown here is derived from an EMBL/GenBank/DDBJ whole genome shotgun (WGS) entry which is preliminary data.</text>
</comment>
<dbReference type="CDD" id="cd00093">
    <property type="entry name" value="HTH_XRE"/>
    <property type="match status" value="1"/>
</dbReference>
<feature type="transmembrane region" description="Helical" evidence="2">
    <location>
        <begin position="146"/>
        <end position="167"/>
    </location>
</feature>
<dbReference type="SUPFAM" id="SSF47413">
    <property type="entry name" value="lambda repressor-like DNA-binding domains"/>
    <property type="match status" value="1"/>
</dbReference>
<keyword evidence="2" id="KW-0812">Transmembrane</keyword>
<dbReference type="PANTHER" id="PTHR34475">
    <property type="match status" value="1"/>
</dbReference>
<name>A0A4R6YNN4_9GAMM</name>
<dbReference type="InterPro" id="IPR001387">
    <property type="entry name" value="Cro/C1-type_HTH"/>
</dbReference>
<evidence type="ECO:0000259" key="3">
    <source>
        <dbReference type="PROSITE" id="PS50943"/>
    </source>
</evidence>
<dbReference type="GO" id="GO:0003677">
    <property type="term" value="F:DNA binding"/>
    <property type="evidence" value="ECO:0007669"/>
    <property type="project" value="InterPro"/>
</dbReference>
<accession>A0A4R6YNN4</accession>
<feature type="region of interest" description="Disordered" evidence="1">
    <location>
        <begin position="184"/>
        <end position="225"/>
    </location>
</feature>
<keyword evidence="2" id="KW-1133">Transmembrane helix</keyword>
<feature type="compositionally biased region" description="Low complexity" evidence="1">
    <location>
        <begin position="198"/>
        <end position="220"/>
    </location>
</feature>
<organism evidence="4 5">
    <name type="scientific">Tahibacter aquaticus</name>
    <dbReference type="NCBI Taxonomy" id="520092"/>
    <lineage>
        <taxon>Bacteria</taxon>
        <taxon>Pseudomonadati</taxon>
        <taxon>Pseudomonadota</taxon>
        <taxon>Gammaproteobacteria</taxon>
        <taxon>Lysobacterales</taxon>
        <taxon>Rhodanobacteraceae</taxon>
        <taxon>Tahibacter</taxon>
    </lineage>
</organism>
<reference evidence="4 5" key="1">
    <citation type="submission" date="2019-03" db="EMBL/GenBank/DDBJ databases">
        <title>Genomic Encyclopedia of Type Strains, Phase IV (KMG-IV): sequencing the most valuable type-strain genomes for metagenomic binning, comparative biology and taxonomic classification.</title>
        <authorList>
            <person name="Goeker M."/>
        </authorList>
    </citation>
    <scope>NUCLEOTIDE SEQUENCE [LARGE SCALE GENOMIC DNA]</scope>
    <source>
        <strain evidence="4 5">DSM 21667</strain>
    </source>
</reference>
<keyword evidence="2" id="KW-0472">Membrane</keyword>
<dbReference type="AlphaFoldDB" id="A0A4R6YNN4"/>
<dbReference type="PANTHER" id="PTHR34475:SF1">
    <property type="entry name" value="CYTOSKELETON PROTEIN RODZ"/>
    <property type="match status" value="1"/>
</dbReference>
<dbReference type="InterPro" id="IPR050400">
    <property type="entry name" value="Bact_Cytoskel_RodZ"/>
</dbReference>
<feature type="domain" description="HTH cro/C1-type" evidence="3">
    <location>
        <begin position="56"/>
        <end position="85"/>
    </location>
</feature>
<evidence type="ECO:0000313" key="4">
    <source>
        <dbReference type="EMBL" id="TDR39185.1"/>
    </source>
</evidence>
<evidence type="ECO:0000313" key="5">
    <source>
        <dbReference type="Proteomes" id="UP000295293"/>
    </source>
</evidence>
<dbReference type="Proteomes" id="UP000295293">
    <property type="component" value="Unassembled WGS sequence"/>
</dbReference>
<dbReference type="PROSITE" id="PS50943">
    <property type="entry name" value="HTH_CROC1"/>
    <property type="match status" value="1"/>
</dbReference>
<keyword evidence="5" id="KW-1185">Reference proteome</keyword>
<evidence type="ECO:0000256" key="2">
    <source>
        <dbReference type="SAM" id="Phobius"/>
    </source>
</evidence>
<dbReference type="InterPro" id="IPR025194">
    <property type="entry name" value="RodZ-like_C"/>
</dbReference>
<proteinExistence type="predicted"/>
<feature type="region of interest" description="Disordered" evidence="1">
    <location>
        <begin position="1"/>
        <end position="36"/>
    </location>
</feature>